<dbReference type="AlphaFoldDB" id="A0AAU7U3Y5"/>
<keyword evidence="1" id="KW-0614">Plasmid</keyword>
<geneLocation type="plasmid" evidence="1">
    <name>plasmindB</name>
</geneLocation>
<dbReference type="RefSeq" id="WP_350262751.1">
    <property type="nucleotide sequence ID" value="NZ_CP158294.1"/>
</dbReference>
<protein>
    <submittedName>
        <fullName evidence="1">Uncharacterized protein</fullName>
    </submittedName>
</protein>
<organism evidence="1">
    <name type="scientific">Pantoea sp. BJ2</name>
    <dbReference type="NCBI Taxonomy" id="3141322"/>
    <lineage>
        <taxon>Bacteria</taxon>
        <taxon>Pseudomonadati</taxon>
        <taxon>Pseudomonadota</taxon>
        <taxon>Gammaproteobacteria</taxon>
        <taxon>Enterobacterales</taxon>
        <taxon>Erwiniaceae</taxon>
        <taxon>Pantoea</taxon>
    </lineage>
</organism>
<proteinExistence type="predicted"/>
<name>A0AAU7U3Y5_9GAMM</name>
<sequence length="77" mass="8735">MLDATYYYVCPWANGGGMLHAKGCPVLDEKRERIFIGTLYTHLQAMAVAKLYLKDTTRCPFCTSQLSDAHDNRAVRH</sequence>
<dbReference type="EMBL" id="CP158294">
    <property type="protein sequence ID" value="XBV47705.1"/>
    <property type="molecule type" value="Genomic_DNA"/>
</dbReference>
<evidence type="ECO:0000313" key="1">
    <source>
        <dbReference type="EMBL" id="XBV47705.1"/>
    </source>
</evidence>
<accession>A0AAU7U3Y5</accession>
<gene>
    <name evidence="1" type="ORF">AAF463_24050</name>
</gene>
<reference evidence="1" key="1">
    <citation type="submission" date="2024-06" db="EMBL/GenBank/DDBJ databases">
        <title>Multiomics insights into the TNT degradation mechanism by Pantoea sp. BJ2 isolated from an ammunition destruction site.</title>
        <authorList>
            <person name="Luo J."/>
        </authorList>
    </citation>
    <scope>NUCLEOTIDE SEQUENCE</scope>
    <source>
        <strain evidence="1">BJ2</strain>
        <plasmid evidence="1">plasmindB</plasmid>
    </source>
</reference>